<protein>
    <submittedName>
        <fullName evidence="1">Uncharacterized protein</fullName>
    </submittedName>
</protein>
<name>A0A0F9R3T9_9ZZZZ</name>
<reference evidence="1" key="1">
    <citation type="journal article" date="2015" name="Nature">
        <title>Complex archaea that bridge the gap between prokaryotes and eukaryotes.</title>
        <authorList>
            <person name="Spang A."/>
            <person name="Saw J.H."/>
            <person name="Jorgensen S.L."/>
            <person name="Zaremba-Niedzwiedzka K."/>
            <person name="Martijn J."/>
            <person name="Lind A.E."/>
            <person name="van Eijk R."/>
            <person name="Schleper C."/>
            <person name="Guy L."/>
            <person name="Ettema T.J."/>
        </authorList>
    </citation>
    <scope>NUCLEOTIDE SEQUENCE</scope>
</reference>
<organism evidence="1">
    <name type="scientific">marine sediment metagenome</name>
    <dbReference type="NCBI Taxonomy" id="412755"/>
    <lineage>
        <taxon>unclassified sequences</taxon>
        <taxon>metagenomes</taxon>
        <taxon>ecological metagenomes</taxon>
    </lineage>
</organism>
<comment type="caution">
    <text evidence="1">The sequence shown here is derived from an EMBL/GenBank/DDBJ whole genome shotgun (WGS) entry which is preliminary data.</text>
</comment>
<evidence type="ECO:0000313" key="1">
    <source>
        <dbReference type="EMBL" id="KKN43877.1"/>
    </source>
</evidence>
<sequence length="74" mass="8827">MTNYCTHKIYDYLVIRSASSRSTQRLRRTPLSILRGIGAQLERRVVVDVRWHSAIRPVLWRTNTFAPLYRWRPA</sequence>
<proteinExistence type="predicted"/>
<dbReference type="AlphaFoldDB" id="A0A0F9R3T9"/>
<accession>A0A0F9R3T9</accession>
<gene>
    <name evidence="1" type="ORF">LCGC14_0698910</name>
</gene>
<dbReference type="EMBL" id="LAZR01001483">
    <property type="protein sequence ID" value="KKN43877.1"/>
    <property type="molecule type" value="Genomic_DNA"/>
</dbReference>